<evidence type="ECO:0000256" key="7">
    <source>
        <dbReference type="SAM" id="Phobius"/>
    </source>
</evidence>
<keyword evidence="4" id="KW-0805">Transcription regulation</keyword>
<dbReference type="EMBL" id="VVZX01000015">
    <property type="protein sequence ID" value="KAA5273317.1"/>
    <property type="molecule type" value="Genomic_DNA"/>
</dbReference>
<reference evidence="10" key="4">
    <citation type="journal article" date="2021" name="PLoS Genet.">
        <title>Mobile Type VI secretion system loci of the gut Bacteroidales display extensive intra-ecosystem transfer, multi-species spread and geographical clustering.</title>
        <authorList>
            <person name="Garcia-Bayona L."/>
            <person name="Coyne M.J."/>
            <person name="Comstock L.E."/>
        </authorList>
    </citation>
    <scope>NUCLEOTIDE SEQUENCE</scope>
    <source>
        <strain evidence="10">CL11T00C20</strain>
    </source>
</reference>
<dbReference type="Proteomes" id="UP000254424">
    <property type="component" value="Unassembled WGS sequence"/>
</dbReference>
<dbReference type="InterPro" id="IPR013783">
    <property type="entry name" value="Ig-like_fold"/>
</dbReference>
<dbReference type="InterPro" id="IPR011044">
    <property type="entry name" value="Quino_amine_DH_bsu"/>
</dbReference>
<evidence type="ECO:0000313" key="13">
    <source>
        <dbReference type="Proteomes" id="UP000254424"/>
    </source>
</evidence>
<dbReference type="InterPro" id="IPR011123">
    <property type="entry name" value="Y_Y_Y"/>
</dbReference>
<evidence type="ECO:0000313" key="12">
    <source>
        <dbReference type="EMBL" id="SUV28511.1"/>
    </source>
</evidence>
<dbReference type="RefSeq" id="WP_004289605.1">
    <property type="nucleotide sequence ID" value="NZ_CABKNQ010000019.1"/>
</dbReference>
<dbReference type="InterPro" id="IPR011110">
    <property type="entry name" value="Reg_prop"/>
</dbReference>
<dbReference type="InterPro" id="IPR036097">
    <property type="entry name" value="HisK_dim/P_sf"/>
</dbReference>
<dbReference type="Gene3D" id="1.10.10.60">
    <property type="entry name" value="Homeodomain-like"/>
    <property type="match status" value="1"/>
</dbReference>
<dbReference type="InterPro" id="IPR003661">
    <property type="entry name" value="HisK_dim/P_dom"/>
</dbReference>
<keyword evidence="7" id="KW-1133">Transmembrane helix</keyword>
<evidence type="ECO:0000313" key="9">
    <source>
        <dbReference type="EMBL" id="KAA5273317.1"/>
    </source>
</evidence>
<dbReference type="GO" id="GO:0043565">
    <property type="term" value="F:sequence-specific DNA binding"/>
    <property type="evidence" value="ECO:0007669"/>
    <property type="project" value="InterPro"/>
</dbReference>
<dbReference type="STRING" id="483216.BACEGG_01306"/>
<keyword evidence="3" id="KW-0597">Phosphoprotein</keyword>
<dbReference type="EMBL" id="UFSX01000001">
    <property type="protein sequence ID" value="SUV28511.1"/>
    <property type="molecule type" value="Genomic_DNA"/>
</dbReference>
<gene>
    <name evidence="11" type="ORF">EAJ03_11140</name>
    <name evidence="9" type="ORF">F2Z23_11735</name>
    <name evidence="10" type="ORF">INE88_02923</name>
    <name evidence="12" type="ORF">NCTC11155_00461</name>
</gene>
<dbReference type="InterPro" id="IPR009057">
    <property type="entry name" value="Homeodomain-like_sf"/>
</dbReference>
<evidence type="ECO:0000313" key="10">
    <source>
        <dbReference type="EMBL" id="QUT46097.1"/>
    </source>
</evidence>
<feature type="coiled-coil region" evidence="6">
    <location>
        <begin position="856"/>
        <end position="914"/>
    </location>
</feature>
<dbReference type="GO" id="GO:0003700">
    <property type="term" value="F:DNA-binding transcription factor activity"/>
    <property type="evidence" value="ECO:0007669"/>
    <property type="project" value="InterPro"/>
</dbReference>
<evidence type="ECO:0000256" key="2">
    <source>
        <dbReference type="ARBA" id="ARBA00012438"/>
    </source>
</evidence>
<dbReference type="InterPro" id="IPR018060">
    <property type="entry name" value="HTH_AraC"/>
</dbReference>
<dbReference type="AlphaFoldDB" id="A0A380YLI3"/>
<evidence type="ECO:0000313" key="14">
    <source>
        <dbReference type="Proteomes" id="UP000291917"/>
    </source>
</evidence>
<evidence type="ECO:0000259" key="8">
    <source>
        <dbReference type="PROSITE" id="PS01124"/>
    </source>
</evidence>
<dbReference type="SUPFAM" id="SSF46689">
    <property type="entry name" value="Homeodomain-like"/>
    <property type="match status" value="1"/>
</dbReference>
<reference evidence="11 14" key="3">
    <citation type="journal article" date="2019" name="Science, e1252229">
        <title>Invertible promoters mediate bacterial phase variation, antibiotic resistance, and host adaptation in the gut.</title>
        <authorList>
            <person name="Jiang X."/>
            <person name="Hall A.B."/>
            <person name="Arthur T.D."/>
            <person name="Plichta D.R."/>
            <person name="Covington C.T."/>
            <person name="Poyet M."/>
            <person name="Crothers J."/>
            <person name="Moses P.L."/>
            <person name="Tolonen A.C."/>
            <person name="Vlamakis H."/>
            <person name="Alm E.J."/>
            <person name="Xavier R.J."/>
        </authorList>
    </citation>
    <scope>NUCLEOTIDE SEQUENCE [LARGE SCALE GENOMIC DNA]</scope>
    <source>
        <strain evidence="11">Bj_0095</strain>
        <strain evidence="14">bj_0095</strain>
    </source>
</reference>
<reference evidence="9 15" key="2">
    <citation type="journal article" date="2019" name="Nat. Med.">
        <title>A library of human gut bacterial isolates paired with longitudinal multiomics data enables mechanistic microbiome research.</title>
        <authorList>
            <person name="Poyet M."/>
            <person name="Groussin M."/>
            <person name="Gibbons S.M."/>
            <person name="Avila-Pacheco J."/>
            <person name="Jiang X."/>
            <person name="Kearney S.M."/>
            <person name="Perrotta A.R."/>
            <person name="Berdy B."/>
            <person name="Zhao S."/>
            <person name="Lieberman T.D."/>
            <person name="Swanson P.K."/>
            <person name="Smith M."/>
            <person name="Roesemann S."/>
            <person name="Alexander J.E."/>
            <person name="Rich S.A."/>
            <person name="Livny J."/>
            <person name="Vlamakis H."/>
            <person name="Clish C."/>
            <person name="Bullock K."/>
            <person name="Deik A."/>
            <person name="Scott J."/>
            <person name="Pierce K.A."/>
            <person name="Xavier R.J."/>
            <person name="Alm E.J."/>
        </authorList>
    </citation>
    <scope>NUCLEOTIDE SEQUENCE [LARGE SCALE GENOMIC DNA]</scope>
    <source>
        <strain evidence="9 15">BIOML-A1</strain>
    </source>
</reference>
<sequence length="1035" mass="119500">MKHIITIFFIFLSLPAIAEKYCVFTPIKGTEGLGGNRVRNITQLPDGRMMIITEGLLNLYDGTDFNYLHYNQKHFCPLSAYSGFHHEYIDSHGYMWIKNQYQLMVVDIKHECLVEQPDSLLATWGISSPIKDFFMDKTKNIWIINDKDELILVDKDNMKAKTFLPYASSTGNTTDQLYDLGVLEDQLYLFYRSGLLICYNLKSHQEIYRQKLPDELPEGKYENTSYVVPGNNTFYQLRNGNKGGVMLNYDITRKKWNIVFQTDYRLNSLSIDKDNSIWISCYMGLWNIDAGLTNKQYIPNLKLVDGRTINTEVSTLYNDNQGGMWLGTLDRGILYYHPNRFRFQNIGNSLFPTAKDVNISVTCFTTDQKNILVGTKKGLFYYTLADGNLISYSQELSTIHCNVLLKDSQQRIWLGTTGQGLICIMPNGIIKQNILPEHTIRSVIELSDGTLYLCIDNQGFGRFIPATEKFEKVTEVPEISTFTVYQLIPYKKDCLAGIGQKGWFIYNYKKKEYRFFPTSHICNSILTDNQKQIWIGLEDGLLLWNPNTEQQKTFYTTDGLVNNSIRSIIQSEDNIIWLSTSNGITRITANNLQEPLSYSFANFNQYDGVITDEFCERSVFIATDGTIYWGGINGFNKFTISPTVTDKPYSSPLFTGFKLLGEQVEKGKNYNGNPILSQPIAQTKEITLKHNQNFFSLEFSALNYINPTQTYYRYQLTGIDHSEREIRSSAGKGHATYTNIPPGTYTFRVQAADNNEIWSNKYAEMKITVKAPFWKTTYAYIFYILLISGSILLFILTYIRRKRRKLLRDQKEKLDEMKTTFLQNVNEELKEPVNRIISPLDSMLKYMNEGKDKLQLEEIRNHATELKKLINQLSEGILSPLSSDENEWTQEELLVNMRQLLEQQEKRKEQLKTAPKPVSDNSLLSVADEAFLRKVLQYIEQNLDNPEYSVEVLSRDMGMDRTGLYRRLISVVGKTPTNFIRSIRLRRAAQLLKEGYTVAEVADLVGFNTSSYLSKCFQEEFGMRPSQYINQWKNR</sequence>
<evidence type="ECO:0000256" key="6">
    <source>
        <dbReference type="SAM" id="Coils"/>
    </source>
</evidence>
<dbReference type="Gene3D" id="2.60.40.10">
    <property type="entry name" value="Immunoglobulins"/>
    <property type="match status" value="1"/>
</dbReference>
<feature type="transmembrane region" description="Helical" evidence="7">
    <location>
        <begin position="778"/>
        <end position="799"/>
    </location>
</feature>
<dbReference type="Proteomes" id="UP000679226">
    <property type="component" value="Chromosome"/>
</dbReference>
<dbReference type="Gene3D" id="1.10.287.130">
    <property type="match status" value="1"/>
</dbReference>
<dbReference type="PANTHER" id="PTHR43547">
    <property type="entry name" value="TWO-COMPONENT HISTIDINE KINASE"/>
    <property type="match status" value="1"/>
</dbReference>
<dbReference type="KEGG" id="beg:INE88_02923"/>
<dbReference type="CDD" id="cd00082">
    <property type="entry name" value="HisKA"/>
    <property type="match status" value="1"/>
</dbReference>
<evidence type="ECO:0000256" key="3">
    <source>
        <dbReference type="ARBA" id="ARBA00022553"/>
    </source>
</evidence>
<evidence type="ECO:0000313" key="15">
    <source>
        <dbReference type="Proteomes" id="UP000335496"/>
    </source>
</evidence>
<dbReference type="Proteomes" id="UP000291917">
    <property type="component" value="Unassembled WGS sequence"/>
</dbReference>
<accession>A0A380YLI3</accession>
<dbReference type="EMBL" id="CP072227">
    <property type="protein sequence ID" value="QUT46097.1"/>
    <property type="molecule type" value="Genomic_DNA"/>
</dbReference>
<dbReference type="GO" id="GO:0000155">
    <property type="term" value="F:phosphorelay sensor kinase activity"/>
    <property type="evidence" value="ECO:0007669"/>
    <property type="project" value="InterPro"/>
</dbReference>
<dbReference type="SUPFAM" id="SSF47384">
    <property type="entry name" value="Homodimeric domain of signal transducing histidine kinase"/>
    <property type="match status" value="1"/>
</dbReference>
<proteinExistence type="predicted"/>
<dbReference type="SMART" id="SM00342">
    <property type="entry name" value="HTH_ARAC"/>
    <property type="match status" value="1"/>
</dbReference>
<dbReference type="Proteomes" id="UP000335496">
    <property type="component" value="Unassembled WGS sequence"/>
</dbReference>
<dbReference type="GeneID" id="93070403"/>
<organism evidence="12 13">
    <name type="scientific">Bacteroides eggerthii</name>
    <dbReference type="NCBI Taxonomy" id="28111"/>
    <lineage>
        <taxon>Bacteria</taxon>
        <taxon>Pseudomonadati</taxon>
        <taxon>Bacteroidota</taxon>
        <taxon>Bacteroidia</taxon>
        <taxon>Bacteroidales</taxon>
        <taxon>Bacteroidaceae</taxon>
        <taxon>Bacteroides</taxon>
    </lineage>
</organism>
<keyword evidence="15" id="KW-1185">Reference proteome</keyword>
<keyword evidence="7" id="KW-0472">Membrane</keyword>
<dbReference type="InterPro" id="IPR015943">
    <property type="entry name" value="WD40/YVTN_repeat-like_dom_sf"/>
</dbReference>
<dbReference type="SUPFAM" id="SSF50969">
    <property type="entry name" value="YVTN repeat-like/Quinoprotein amine dehydrogenase"/>
    <property type="match status" value="1"/>
</dbReference>
<evidence type="ECO:0000256" key="4">
    <source>
        <dbReference type="ARBA" id="ARBA00023015"/>
    </source>
</evidence>
<dbReference type="PANTHER" id="PTHR43547:SF2">
    <property type="entry name" value="HYBRID SIGNAL TRANSDUCTION HISTIDINE KINASE C"/>
    <property type="match status" value="1"/>
</dbReference>
<dbReference type="Pfam" id="PF07494">
    <property type="entry name" value="Reg_prop"/>
    <property type="match status" value="1"/>
</dbReference>
<keyword evidence="7" id="KW-0812">Transmembrane</keyword>
<dbReference type="Gene3D" id="2.130.10.10">
    <property type="entry name" value="YVTN repeat-like/Quinoprotein amine dehydrogenase"/>
    <property type="match status" value="3"/>
</dbReference>
<dbReference type="EMBL" id="RCXL01000016">
    <property type="protein sequence ID" value="RYT72854.1"/>
    <property type="molecule type" value="Genomic_DNA"/>
</dbReference>
<dbReference type="PROSITE" id="PS01124">
    <property type="entry name" value="HTH_ARAC_FAMILY_2"/>
    <property type="match status" value="1"/>
</dbReference>
<protein>
    <recommendedName>
        <fullName evidence="2">histidine kinase</fullName>
        <ecNumber evidence="2">2.7.13.3</ecNumber>
    </recommendedName>
</protein>
<keyword evidence="5" id="KW-0804">Transcription</keyword>
<dbReference type="Pfam" id="PF07495">
    <property type="entry name" value="Y_Y_Y"/>
    <property type="match status" value="1"/>
</dbReference>
<dbReference type="Pfam" id="PF12833">
    <property type="entry name" value="HTH_18"/>
    <property type="match status" value="1"/>
</dbReference>
<name>A0A380YLI3_9BACE</name>
<keyword evidence="6" id="KW-0175">Coiled coil</keyword>
<dbReference type="EC" id="2.7.13.3" evidence="2"/>
<dbReference type="SUPFAM" id="SSF63829">
    <property type="entry name" value="Calcium-dependent phosphotriesterase"/>
    <property type="match status" value="1"/>
</dbReference>
<evidence type="ECO:0000256" key="5">
    <source>
        <dbReference type="ARBA" id="ARBA00023163"/>
    </source>
</evidence>
<dbReference type="OrthoDB" id="1522078at2"/>
<evidence type="ECO:0000313" key="11">
    <source>
        <dbReference type="EMBL" id="RYT72854.1"/>
    </source>
</evidence>
<comment type="catalytic activity">
    <reaction evidence="1">
        <text>ATP + protein L-histidine = ADP + protein N-phospho-L-histidine.</text>
        <dbReference type="EC" id="2.7.13.3"/>
    </reaction>
</comment>
<evidence type="ECO:0000256" key="1">
    <source>
        <dbReference type="ARBA" id="ARBA00000085"/>
    </source>
</evidence>
<feature type="domain" description="HTH araC/xylS-type" evidence="8">
    <location>
        <begin position="933"/>
        <end position="1031"/>
    </location>
</feature>
<reference evidence="12 13" key="1">
    <citation type="submission" date="2018-06" db="EMBL/GenBank/DDBJ databases">
        <authorList>
            <consortium name="Pathogen Informatics"/>
            <person name="Doyle S."/>
        </authorList>
    </citation>
    <scope>NUCLEOTIDE SEQUENCE [LARGE SCALE GENOMIC DNA]</scope>
    <source>
        <strain evidence="12 13">NCTC11155</strain>
    </source>
</reference>